<evidence type="ECO:0000259" key="1">
    <source>
        <dbReference type="Pfam" id="PF13460"/>
    </source>
</evidence>
<dbReference type="RefSeq" id="WP_270121556.1">
    <property type="nucleotide sequence ID" value="NZ_BAAAOM010000002.1"/>
</dbReference>
<dbReference type="InterPro" id="IPR016040">
    <property type="entry name" value="NAD(P)-bd_dom"/>
</dbReference>
<comment type="caution">
    <text evidence="2">The sequence shown here is derived from an EMBL/GenBank/DDBJ whole genome shotgun (WGS) entry which is preliminary data.</text>
</comment>
<evidence type="ECO:0000313" key="5">
    <source>
        <dbReference type="Proteomes" id="UP001183604"/>
    </source>
</evidence>
<sequence length="272" mass="28349">MITVTGATGNVGRPLVELLVAAGEKVTAVSRNAAEFPAGVTHVQADLAEPATLKPAFEGAEALFVLTAGDFIVNGDMDAVMEAARASGIRKVVLLSSQGVGTGRHNPNLEEAVRRSGLEWTMLRPGNFASNAYGWAESVRTRRVVEAPFGDTALPAVDPADIAAVAAAALLEPGHAGEVYTLTGPAAIAPRQQAAAIADAIGGPVAFTELTREEARTRMLGFMPERVVEATLQVLGEPSPAEQAPSPDIERVLGRPAAPFADWAKRNAPAFR</sequence>
<dbReference type="InterPro" id="IPR051604">
    <property type="entry name" value="Ergot_Alk_Oxidoreductase"/>
</dbReference>
<dbReference type="EMBL" id="JAVDYD010000001">
    <property type="protein sequence ID" value="MDR7337295.1"/>
    <property type="molecule type" value="Genomic_DNA"/>
</dbReference>
<dbReference type="InterPro" id="IPR036291">
    <property type="entry name" value="NAD(P)-bd_dom_sf"/>
</dbReference>
<reference evidence="2" key="1">
    <citation type="submission" date="2022-12" db="EMBL/GenBank/DDBJ databases">
        <title>Gycomyces niveus sp.nov., a novel actinomycete isolated from soil in Shouguang.</title>
        <authorList>
            <person name="Yang X."/>
        </authorList>
    </citation>
    <scope>NUCLEOTIDE SEQUENCE</scope>
    <source>
        <strain evidence="2">DSM 44724</strain>
    </source>
</reference>
<accession>A0A9X3PJU4</accession>
<name>A0A9X3PJU4_9ACTN</name>
<dbReference type="Pfam" id="PF13460">
    <property type="entry name" value="NAD_binding_10"/>
    <property type="match status" value="1"/>
</dbReference>
<protein>
    <submittedName>
        <fullName evidence="2">NAD(P)H-binding protein</fullName>
    </submittedName>
    <submittedName>
        <fullName evidence="3">Uncharacterized protein YbjT (DUF2867 family)</fullName>
    </submittedName>
</protein>
<organism evidence="2 4">
    <name type="scientific">Glycomyces lechevalierae</name>
    <dbReference type="NCBI Taxonomy" id="256034"/>
    <lineage>
        <taxon>Bacteria</taxon>
        <taxon>Bacillati</taxon>
        <taxon>Actinomycetota</taxon>
        <taxon>Actinomycetes</taxon>
        <taxon>Glycomycetales</taxon>
        <taxon>Glycomycetaceae</taxon>
        <taxon>Glycomyces</taxon>
    </lineage>
</organism>
<proteinExistence type="predicted"/>
<dbReference type="SUPFAM" id="SSF51735">
    <property type="entry name" value="NAD(P)-binding Rossmann-fold domains"/>
    <property type="match status" value="1"/>
</dbReference>
<dbReference type="Proteomes" id="UP001183604">
    <property type="component" value="Unassembled WGS sequence"/>
</dbReference>
<dbReference type="Gene3D" id="3.90.25.10">
    <property type="entry name" value="UDP-galactose 4-epimerase, domain 1"/>
    <property type="match status" value="1"/>
</dbReference>
<dbReference type="PANTHER" id="PTHR43162:SF1">
    <property type="entry name" value="PRESTALK A DIFFERENTIATION PROTEIN A"/>
    <property type="match status" value="1"/>
</dbReference>
<dbReference type="PANTHER" id="PTHR43162">
    <property type="match status" value="1"/>
</dbReference>
<dbReference type="Gene3D" id="3.40.50.720">
    <property type="entry name" value="NAD(P)-binding Rossmann-like Domain"/>
    <property type="match status" value="1"/>
</dbReference>
<gene>
    <name evidence="3" type="ORF">J2S69_001014</name>
    <name evidence="2" type="ORF">O2L01_08855</name>
</gene>
<dbReference type="Proteomes" id="UP001145799">
    <property type="component" value="Unassembled WGS sequence"/>
</dbReference>
<dbReference type="EMBL" id="JAPZVQ010000004">
    <property type="protein sequence ID" value="MDA1385091.1"/>
    <property type="molecule type" value="Genomic_DNA"/>
</dbReference>
<keyword evidence="5" id="KW-1185">Reference proteome</keyword>
<reference evidence="3 5" key="2">
    <citation type="submission" date="2023-07" db="EMBL/GenBank/DDBJ databases">
        <title>Sequencing the genomes of 1000 actinobacteria strains.</title>
        <authorList>
            <person name="Klenk H.-P."/>
        </authorList>
    </citation>
    <scope>NUCLEOTIDE SEQUENCE [LARGE SCALE GENOMIC DNA]</scope>
    <source>
        <strain evidence="3 5">DSM 44724</strain>
    </source>
</reference>
<evidence type="ECO:0000313" key="2">
    <source>
        <dbReference type="EMBL" id="MDA1385091.1"/>
    </source>
</evidence>
<evidence type="ECO:0000313" key="3">
    <source>
        <dbReference type="EMBL" id="MDR7337295.1"/>
    </source>
</evidence>
<dbReference type="AlphaFoldDB" id="A0A9X3PJU4"/>
<evidence type="ECO:0000313" key="4">
    <source>
        <dbReference type="Proteomes" id="UP001145799"/>
    </source>
</evidence>
<feature type="domain" description="NAD(P)-binding" evidence="1">
    <location>
        <begin position="6"/>
        <end position="173"/>
    </location>
</feature>